<feature type="transmembrane region" description="Helical" evidence="2">
    <location>
        <begin position="111"/>
        <end position="133"/>
    </location>
</feature>
<dbReference type="InterPro" id="IPR033331">
    <property type="entry name" value="TMEM127"/>
</dbReference>
<dbReference type="Gene3D" id="1.20.140.150">
    <property type="match status" value="1"/>
</dbReference>
<keyword evidence="2" id="KW-0472">Membrane</keyword>
<reference evidence="4" key="1">
    <citation type="submission" date="2025-08" db="UniProtKB">
        <authorList>
            <consortium name="Ensembl"/>
        </authorList>
    </citation>
    <scope>IDENTIFICATION</scope>
</reference>
<protein>
    <submittedName>
        <fullName evidence="4">Transmembrane protein 127</fullName>
    </submittedName>
</protein>
<feature type="domain" description="Transmembrane protein 127 transmembrane region" evidence="3">
    <location>
        <begin position="66"/>
        <end position="178"/>
    </location>
</feature>
<feature type="transmembrane region" description="Helical" evidence="2">
    <location>
        <begin position="73"/>
        <end position="99"/>
    </location>
</feature>
<evidence type="ECO:0000259" key="3">
    <source>
        <dbReference type="Pfam" id="PF20517"/>
    </source>
</evidence>
<organism evidence="4 5">
    <name type="scientific">Eptatretus burgeri</name>
    <name type="common">Inshore hagfish</name>
    <dbReference type="NCBI Taxonomy" id="7764"/>
    <lineage>
        <taxon>Eukaryota</taxon>
        <taxon>Metazoa</taxon>
        <taxon>Chordata</taxon>
        <taxon>Craniata</taxon>
        <taxon>Vertebrata</taxon>
        <taxon>Cyclostomata</taxon>
        <taxon>Myxini</taxon>
        <taxon>Myxiniformes</taxon>
        <taxon>Myxinidae</taxon>
        <taxon>Eptatretinae</taxon>
        <taxon>Eptatretus</taxon>
    </lineage>
</organism>
<evidence type="ECO:0000313" key="5">
    <source>
        <dbReference type="Proteomes" id="UP000694388"/>
    </source>
</evidence>
<keyword evidence="5" id="KW-1185">Reference proteome</keyword>
<dbReference type="Pfam" id="PF20517">
    <property type="entry name" value="TMEM127"/>
    <property type="match status" value="1"/>
</dbReference>
<dbReference type="PANTHER" id="PTHR28358:SF1">
    <property type="entry name" value="TRANSMEMBRANE PROTEIN 127"/>
    <property type="match status" value="1"/>
</dbReference>
<dbReference type="GO" id="GO:0008285">
    <property type="term" value="P:negative regulation of cell population proliferation"/>
    <property type="evidence" value="ECO:0007669"/>
    <property type="project" value="InterPro"/>
</dbReference>
<dbReference type="GO" id="GO:0016020">
    <property type="term" value="C:membrane"/>
    <property type="evidence" value="ECO:0007669"/>
    <property type="project" value="TreeGrafter"/>
</dbReference>
<evidence type="ECO:0000256" key="1">
    <source>
        <dbReference type="SAM" id="MobiDB-lite"/>
    </source>
</evidence>
<dbReference type="GO" id="GO:0032007">
    <property type="term" value="P:negative regulation of TOR signaling"/>
    <property type="evidence" value="ECO:0007669"/>
    <property type="project" value="InterPro"/>
</dbReference>
<dbReference type="OMA" id="YCINSQT"/>
<dbReference type="AlphaFoldDB" id="A0A8C4NBF4"/>
<sequence length="226" mass="24040">LFAGGEQGLPSSPVSSHRSLAAALLAAAAVTCVCAALAEPTWFHLHGGSCPRDKVGISDGLQSDLCVSTQTVLILRVLLSFSLLTLLCSLGGFLLDILGPKQPVLKVTRRSAFLHVLTVLHCATAVGFCYWTSELLYALQVQHKMHRGSQVWVHFGFSFYLLAAAGGCSVLASAANLLRHHPGPEEEQALRLLQNMEQADEADLPPPMTRGIPSTIGLPPPPAYAP</sequence>
<name>A0A8C4NBF4_EPTBU</name>
<evidence type="ECO:0000256" key="2">
    <source>
        <dbReference type="SAM" id="Phobius"/>
    </source>
</evidence>
<dbReference type="PANTHER" id="PTHR28358">
    <property type="entry name" value="TRANSMEMBRANE PROTEIN 127"/>
    <property type="match status" value="1"/>
</dbReference>
<dbReference type="Ensembl" id="ENSEBUT00000000809.1">
    <property type="protein sequence ID" value="ENSEBUP00000000510.1"/>
    <property type="gene ID" value="ENSEBUG00000000587.1"/>
</dbReference>
<dbReference type="InterPro" id="IPR046795">
    <property type="entry name" value="TMEM127_TM"/>
</dbReference>
<dbReference type="GeneTree" id="ENSGT00390000005154"/>
<feature type="transmembrane region" description="Helical" evidence="2">
    <location>
        <begin position="153"/>
        <end position="178"/>
    </location>
</feature>
<keyword evidence="2" id="KW-0812">Transmembrane</keyword>
<proteinExistence type="predicted"/>
<keyword evidence="2" id="KW-1133">Transmembrane helix</keyword>
<reference evidence="4" key="2">
    <citation type="submission" date="2025-09" db="UniProtKB">
        <authorList>
            <consortium name="Ensembl"/>
        </authorList>
    </citation>
    <scope>IDENTIFICATION</scope>
</reference>
<evidence type="ECO:0000313" key="4">
    <source>
        <dbReference type="Ensembl" id="ENSEBUP00000000510.1"/>
    </source>
</evidence>
<feature type="region of interest" description="Disordered" evidence="1">
    <location>
        <begin position="201"/>
        <end position="226"/>
    </location>
</feature>
<dbReference type="Proteomes" id="UP000694388">
    <property type="component" value="Unplaced"/>
</dbReference>
<accession>A0A8C4NBF4</accession>
<feature type="transmembrane region" description="Helical" evidence="2">
    <location>
        <begin position="20"/>
        <end position="38"/>
    </location>
</feature>